<keyword evidence="7" id="KW-1185">Reference proteome</keyword>
<comment type="caution">
    <text evidence="6">The sequence shown here is derived from an EMBL/GenBank/DDBJ whole genome shotgun (WGS) entry which is preliminary data.</text>
</comment>
<comment type="subcellular location">
    <subcellularLocation>
        <location evidence="3">Cytoplasm</location>
    </subcellularLocation>
</comment>
<dbReference type="OrthoDB" id="9804006at2"/>
<name>A0A1M4U4N7_MARH1</name>
<evidence type="ECO:0000256" key="2">
    <source>
        <dbReference type="ARBA" id="ARBA00022917"/>
    </source>
</evidence>
<dbReference type="EMBL" id="FQUI01000006">
    <property type="protein sequence ID" value="SHE51781.1"/>
    <property type="molecule type" value="Genomic_DNA"/>
</dbReference>
<evidence type="ECO:0000256" key="1">
    <source>
        <dbReference type="ARBA" id="ARBA00005912"/>
    </source>
</evidence>
<evidence type="ECO:0000256" key="4">
    <source>
        <dbReference type="SAM" id="Coils"/>
    </source>
</evidence>
<gene>
    <name evidence="3" type="primary">frr</name>
    <name evidence="6" type="ORF">SAMN02745164_00579</name>
</gene>
<dbReference type="Proteomes" id="UP000184334">
    <property type="component" value="Unassembled WGS sequence"/>
</dbReference>
<reference evidence="6" key="1">
    <citation type="submission" date="2016-11" db="EMBL/GenBank/DDBJ databases">
        <authorList>
            <person name="Varghese N."/>
            <person name="Submissions S."/>
        </authorList>
    </citation>
    <scope>NUCLEOTIDE SEQUENCE [LARGE SCALE GENOMIC DNA]</scope>
    <source>
        <strain evidence="6">DSM 16785</strain>
    </source>
</reference>
<dbReference type="FunFam" id="3.30.1360.40:FF:000001">
    <property type="entry name" value="Ribosome-recycling factor"/>
    <property type="match status" value="1"/>
</dbReference>
<feature type="coiled-coil region" evidence="4">
    <location>
        <begin position="116"/>
        <end position="175"/>
    </location>
</feature>
<dbReference type="NCBIfam" id="TIGR00496">
    <property type="entry name" value="frr"/>
    <property type="match status" value="1"/>
</dbReference>
<organism evidence="6 7">
    <name type="scientific">Marinitoga hydrogenitolerans (strain DSM 16785 / JCM 12826 / AT1271)</name>
    <dbReference type="NCBI Taxonomy" id="1122195"/>
    <lineage>
        <taxon>Bacteria</taxon>
        <taxon>Thermotogati</taxon>
        <taxon>Thermotogota</taxon>
        <taxon>Thermotogae</taxon>
        <taxon>Petrotogales</taxon>
        <taxon>Petrotogaceae</taxon>
        <taxon>Marinitoga</taxon>
    </lineage>
</organism>
<evidence type="ECO:0000313" key="7">
    <source>
        <dbReference type="Proteomes" id="UP000184334"/>
    </source>
</evidence>
<dbReference type="HAMAP" id="MF_00040">
    <property type="entry name" value="RRF"/>
    <property type="match status" value="1"/>
</dbReference>
<dbReference type="SUPFAM" id="SSF55194">
    <property type="entry name" value="Ribosome recycling factor, RRF"/>
    <property type="match status" value="1"/>
</dbReference>
<dbReference type="GO" id="GO:0043023">
    <property type="term" value="F:ribosomal large subunit binding"/>
    <property type="evidence" value="ECO:0007669"/>
    <property type="project" value="TreeGrafter"/>
</dbReference>
<evidence type="ECO:0000259" key="5">
    <source>
        <dbReference type="Pfam" id="PF01765"/>
    </source>
</evidence>
<comment type="function">
    <text evidence="3">Responsible for the release of ribosomes from messenger RNA at the termination of protein biosynthesis. May increase the efficiency of translation by recycling ribosomes from one round of translation to another.</text>
</comment>
<dbReference type="AlphaFoldDB" id="A0A1M4U4N7"/>
<dbReference type="CDD" id="cd00520">
    <property type="entry name" value="RRF"/>
    <property type="match status" value="1"/>
</dbReference>
<dbReference type="Gene3D" id="3.30.1360.40">
    <property type="match status" value="1"/>
</dbReference>
<dbReference type="InterPro" id="IPR002661">
    <property type="entry name" value="Ribosome_recyc_fac"/>
</dbReference>
<keyword evidence="2 3" id="KW-0648">Protein biosynthesis</keyword>
<dbReference type="PANTHER" id="PTHR20982">
    <property type="entry name" value="RIBOSOME RECYCLING FACTOR"/>
    <property type="match status" value="1"/>
</dbReference>
<dbReference type="Gene3D" id="1.10.132.20">
    <property type="entry name" value="Ribosome-recycling factor"/>
    <property type="match status" value="1"/>
</dbReference>
<evidence type="ECO:0000313" key="6">
    <source>
        <dbReference type="EMBL" id="SHE51781.1"/>
    </source>
</evidence>
<comment type="similarity">
    <text evidence="1 3">Belongs to the RRF family.</text>
</comment>
<dbReference type="GO" id="GO:0006415">
    <property type="term" value="P:translational termination"/>
    <property type="evidence" value="ECO:0007669"/>
    <property type="project" value="UniProtKB-UniRule"/>
</dbReference>
<keyword evidence="3" id="KW-0963">Cytoplasm</keyword>
<dbReference type="Pfam" id="PF01765">
    <property type="entry name" value="RRF"/>
    <property type="match status" value="1"/>
</dbReference>
<dbReference type="InterPro" id="IPR023584">
    <property type="entry name" value="Ribosome_recyc_fac_dom"/>
</dbReference>
<feature type="domain" description="Ribosome recycling factor" evidence="5">
    <location>
        <begin position="22"/>
        <end position="185"/>
    </location>
</feature>
<dbReference type="STRING" id="1122195.SAMN02745164_00579"/>
<dbReference type="InterPro" id="IPR036191">
    <property type="entry name" value="RRF_sf"/>
</dbReference>
<dbReference type="PANTHER" id="PTHR20982:SF3">
    <property type="entry name" value="MITOCHONDRIAL RIBOSOME RECYCLING FACTOR PSEUDO 1"/>
    <property type="match status" value="1"/>
</dbReference>
<accession>A0A1M4U4N7</accession>
<evidence type="ECO:0000256" key="3">
    <source>
        <dbReference type="HAMAP-Rule" id="MF_00040"/>
    </source>
</evidence>
<proteinExistence type="inferred from homology"/>
<keyword evidence="4" id="KW-0175">Coiled coil</keyword>
<dbReference type="GO" id="GO:0005737">
    <property type="term" value="C:cytoplasm"/>
    <property type="evidence" value="ECO:0007669"/>
    <property type="project" value="UniProtKB-SubCell"/>
</dbReference>
<sequence length="187" mass="21709">MSLKNPILKEAKSKMDKTVKHLEEEYKKLRTGRPSPAMFEEIMVDYYGTPTPINQTATLTVGEDRTVVITPWDKTLCSKIEKAINAANLGMMASTDGIVVRVKFPNPTVEDRKKWVKHAKELSEEFKIALRNIRREDMKIIKEKQKNGELPEDEAKKLEEEVQKILKEHESRIDEVFHKKEKEIMES</sequence>
<protein>
    <recommendedName>
        <fullName evidence="3">Ribosome-recycling factor</fullName>
        <shortName evidence="3">RRF</shortName>
    </recommendedName>
    <alternativeName>
        <fullName evidence="3">Ribosome-releasing factor</fullName>
    </alternativeName>
</protein>